<feature type="compositionally biased region" description="Basic residues" evidence="1">
    <location>
        <begin position="124"/>
        <end position="133"/>
    </location>
</feature>
<feature type="compositionally biased region" description="Polar residues" evidence="1">
    <location>
        <begin position="152"/>
        <end position="170"/>
    </location>
</feature>
<feature type="compositionally biased region" description="Polar residues" evidence="1">
    <location>
        <begin position="196"/>
        <end position="214"/>
    </location>
</feature>
<name>A0A9K3PL33_9STRA</name>
<feature type="compositionally biased region" description="Basic residues" evidence="1">
    <location>
        <begin position="226"/>
        <end position="256"/>
    </location>
</feature>
<evidence type="ECO:0000313" key="2">
    <source>
        <dbReference type="EMBL" id="KAG7351387.1"/>
    </source>
</evidence>
<dbReference type="Proteomes" id="UP000693970">
    <property type="component" value="Unassembled WGS sequence"/>
</dbReference>
<evidence type="ECO:0000313" key="3">
    <source>
        <dbReference type="Proteomes" id="UP000693970"/>
    </source>
</evidence>
<gene>
    <name evidence="2" type="ORF">IV203_010747</name>
</gene>
<sequence length="373" mass="42653">MSTYYNGNYTSSTSEGSDSDDENRRVPGNQWLQRSPRAHHNSRSKTTMRCPRQEHDHDDSEEDEDDEAGFRPTLRRQKSYNKNREHRPYRPPRSVVSYADGRHDDHNVRAPPRSRSHQPEAPRRRVSSSKKIHSQPQENSYERHAYYAPPRRSSSTFRTINHAGQIQSGTHHIHARPKDQVRFRSNSLSHPRPPQRASSLPTASSRKNTHNSMMQDVGPAQGKHASNCKKKQQHPGQSKPKRHHSTFTPKRSKSIHRAFQNQSHSSEGMDDIWVQRVVMGGPNGPRTYFKSLYSGESRTEPPTGATAIVYIDDIVEQHKPSQKRNSTKRAGAPNNDGDIPTLKTGQRNETDVNKPKKRSSIFSLFLRTGKDKK</sequence>
<feature type="region of interest" description="Disordered" evidence="1">
    <location>
        <begin position="1"/>
        <end position="267"/>
    </location>
</feature>
<dbReference type="EMBL" id="JAGRRH010000018">
    <property type="protein sequence ID" value="KAG7351387.1"/>
    <property type="molecule type" value="Genomic_DNA"/>
</dbReference>
<comment type="caution">
    <text evidence="2">The sequence shown here is derived from an EMBL/GenBank/DDBJ whole genome shotgun (WGS) entry which is preliminary data.</text>
</comment>
<keyword evidence="3" id="KW-1185">Reference proteome</keyword>
<dbReference type="AlphaFoldDB" id="A0A9K3PL33"/>
<reference evidence="2" key="2">
    <citation type="submission" date="2021-04" db="EMBL/GenBank/DDBJ databases">
        <authorList>
            <person name="Podell S."/>
        </authorList>
    </citation>
    <scope>NUCLEOTIDE SEQUENCE</scope>
    <source>
        <strain evidence="2">Hildebrandi</strain>
    </source>
</reference>
<accession>A0A9K3PL33</accession>
<organism evidence="2 3">
    <name type="scientific">Nitzschia inconspicua</name>
    <dbReference type="NCBI Taxonomy" id="303405"/>
    <lineage>
        <taxon>Eukaryota</taxon>
        <taxon>Sar</taxon>
        <taxon>Stramenopiles</taxon>
        <taxon>Ochrophyta</taxon>
        <taxon>Bacillariophyta</taxon>
        <taxon>Bacillariophyceae</taxon>
        <taxon>Bacillariophycidae</taxon>
        <taxon>Bacillariales</taxon>
        <taxon>Bacillariaceae</taxon>
        <taxon>Nitzschia</taxon>
    </lineage>
</organism>
<dbReference type="OrthoDB" id="56314at2759"/>
<evidence type="ECO:0000256" key="1">
    <source>
        <dbReference type="SAM" id="MobiDB-lite"/>
    </source>
</evidence>
<proteinExistence type="predicted"/>
<protein>
    <submittedName>
        <fullName evidence="2">Uncharacterized protein</fullName>
    </submittedName>
</protein>
<reference evidence="2" key="1">
    <citation type="journal article" date="2021" name="Sci. Rep.">
        <title>Diploid genomic architecture of Nitzschia inconspicua, an elite biomass production diatom.</title>
        <authorList>
            <person name="Oliver A."/>
            <person name="Podell S."/>
            <person name="Pinowska A."/>
            <person name="Traller J.C."/>
            <person name="Smith S.R."/>
            <person name="McClure R."/>
            <person name="Beliaev A."/>
            <person name="Bohutskyi P."/>
            <person name="Hill E.A."/>
            <person name="Rabines A."/>
            <person name="Zheng H."/>
            <person name="Allen L.Z."/>
            <person name="Kuo A."/>
            <person name="Grigoriev I.V."/>
            <person name="Allen A.E."/>
            <person name="Hazlebeck D."/>
            <person name="Allen E.E."/>
        </authorList>
    </citation>
    <scope>NUCLEOTIDE SEQUENCE</scope>
    <source>
        <strain evidence="2">Hildebrandi</strain>
    </source>
</reference>
<feature type="region of interest" description="Disordered" evidence="1">
    <location>
        <begin position="316"/>
        <end position="373"/>
    </location>
</feature>